<feature type="domain" description="Transglutaminase-like" evidence="2">
    <location>
        <begin position="323"/>
        <end position="395"/>
    </location>
</feature>
<dbReference type="RefSeq" id="WP_144071476.1">
    <property type="nucleotide sequence ID" value="NZ_VJZR01000006.1"/>
</dbReference>
<keyword evidence="5" id="KW-1185">Reference proteome</keyword>
<dbReference type="Gene3D" id="2.60.120.1130">
    <property type="match status" value="1"/>
</dbReference>
<dbReference type="EMBL" id="VJZR01000006">
    <property type="protein sequence ID" value="TRX21131.1"/>
    <property type="molecule type" value="Genomic_DNA"/>
</dbReference>
<name>A0A553CKX5_9FLAO</name>
<feature type="chain" id="PRO_5022099458" evidence="1">
    <location>
        <begin position="22"/>
        <end position="669"/>
    </location>
</feature>
<dbReference type="AlphaFoldDB" id="A0A553CKX5"/>
<evidence type="ECO:0000256" key="1">
    <source>
        <dbReference type="SAM" id="SignalP"/>
    </source>
</evidence>
<protein>
    <submittedName>
        <fullName evidence="4">DUF3857 domain-containing protein</fullName>
    </submittedName>
</protein>
<feature type="signal peptide" evidence="1">
    <location>
        <begin position="1"/>
        <end position="21"/>
    </location>
</feature>
<evidence type="ECO:0000259" key="2">
    <source>
        <dbReference type="Pfam" id="PF01841"/>
    </source>
</evidence>
<comment type="caution">
    <text evidence="4">The sequence shown here is derived from an EMBL/GenBank/DDBJ whole genome shotgun (WGS) entry which is preliminary data.</text>
</comment>
<feature type="domain" description="DUF3857" evidence="3">
    <location>
        <begin position="69"/>
        <end position="213"/>
    </location>
</feature>
<dbReference type="InterPro" id="IPR024618">
    <property type="entry name" value="DUF3857"/>
</dbReference>
<evidence type="ECO:0000313" key="5">
    <source>
        <dbReference type="Proteomes" id="UP000318585"/>
    </source>
</evidence>
<dbReference type="Proteomes" id="UP000318585">
    <property type="component" value="Unassembled WGS sequence"/>
</dbReference>
<reference evidence="4 5" key="1">
    <citation type="submission" date="2019-07" db="EMBL/GenBank/DDBJ databases">
        <title>Novel species of Flavobacterium.</title>
        <authorList>
            <person name="Liu Q."/>
            <person name="Xin Y.-H."/>
        </authorList>
    </citation>
    <scope>NUCLEOTIDE SEQUENCE [LARGE SCALE GENOMIC DNA]</scope>
    <source>
        <strain evidence="4 5">LB3P56</strain>
    </source>
</reference>
<sequence>MKTNLLAIILFFSFIYSNTNAQEFKLGKVSIAELEEKEHPKDPAASAAILFKKGEVKFRYSDTDGFEVVTVVQTRIKIYKKEGYDWANQEVRYYLDNSYNENVSFSDAYTYNLVNGEVEKTKLKSDGEFIEKINKYWGRKKITMPNVKEGSIIEFEYSLKSGLIGSLRDWYFQSSIPVNYSEYITYIPEYYEYNSNQKGFVLLETVVEKTNRKINYVYVRDNKDGTPPTRSNEELNFIEKKTTYSVKDLPAMIEEAFVNNIDNYTSSISHELSMTNYPNSTLKYYSTDWESVVKTINGYDDFGPELNKTGYFEDDINKLLTGIEVQNERMAAVFNYVKSSVKWNDFKGYSCNDGVKKAYKDKVGNTAEINLMLTAMLRFAGFNANPVLVSTRDNGIAFFPSRTAFNSVIAAVETPEGLILLDATEKYSVPNILPFQDLNWVGRLIRKDGTSTEVNLMPKILSKEATNMSIVLKTDGSAQGKIRTQLTDYEALEFRKENGITNNDNYLEKLENNNNNIEITDYVRENDVDLSKPIIESYSFKDTKSIEIINDKMYISPLLFLTDKENPFKQEVREYPVDFGYPILHKFTISIEIPEGYVIESIPASLNIATEDNIGTFKFMMVNTANKIQATITATINTAIVPSDFYPNLKGFYQQMIDKQNEKIVLKKI</sequence>
<dbReference type="InterPro" id="IPR002931">
    <property type="entry name" value="Transglutaminase-like"/>
</dbReference>
<dbReference type="Gene3D" id="3.10.620.30">
    <property type="match status" value="1"/>
</dbReference>
<accession>A0A553CKX5</accession>
<gene>
    <name evidence="4" type="ORF">FNW17_09175</name>
</gene>
<dbReference type="Gene3D" id="2.60.40.3140">
    <property type="match status" value="1"/>
</dbReference>
<dbReference type="Pfam" id="PF12969">
    <property type="entry name" value="DUF3857"/>
    <property type="match status" value="1"/>
</dbReference>
<organism evidence="4 5">
    <name type="scientific">Flavobacterium franklandianum</name>
    <dbReference type="NCBI Taxonomy" id="2594430"/>
    <lineage>
        <taxon>Bacteria</taxon>
        <taxon>Pseudomonadati</taxon>
        <taxon>Bacteroidota</taxon>
        <taxon>Flavobacteriia</taxon>
        <taxon>Flavobacteriales</taxon>
        <taxon>Flavobacteriaceae</taxon>
        <taxon>Flavobacterium</taxon>
    </lineage>
</organism>
<keyword evidence="1" id="KW-0732">Signal</keyword>
<evidence type="ECO:0000313" key="4">
    <source>
        <dbReference type="EMBL" id="TRX21131.1"/>
    </source>
</evidence>
<dbReference type="OrthoDB" id="98874at2"/>
<dbReference type="Pfam" id="PF01841">
    <property type="entry name" value="Transglut_core"/>
    <property type="match status" value="1"/>
</dbReference>
<proteinExistence type="predicted"/>
<evidence type="ECO:0000259" key="3">
    <source>
        <dbReference type="Pfam" id="PF12969"/>
    </source>
</evidence>